<comment type="caution">
    <text evidence="18">The sequence shown here is derived from an EMBL/GenBank/DDBJ whole genome shotgun (WGS) entry which is preliminary data.</text>
</comment>
<comment type="catalytic activity">
    <reaction evidence="7">
        <text>12-hexadecanoyloxy-octadecanoate + H2O = 12-hydroxyoctadecanoate + hexadecanoate + H(+)</text>
        <dbReference type="Rhea" id="RHEA:52056"/>
        <dbReference type="ChEBI" id="CHEBI:7896"/>
        <dbReference type="ChEBI" id="CHEBI:15377"/>
        <dbReference type="ChEBI" id="CHEBI:15378"/>
        <dbReference type="ChEBI" id="CHEBI:83677"/>
        <dbReference type="ChEBI" id="CHEBI:84201"/>
    </reaction>
    <physiologicalReaction direction="left-to-right" evidence="7">
        <dbReference type="Rhea" id="RHEA:52057"/>
    </physiologicalReaction>
</comment>
<comment type="catalytic activity">
    <reaction evidence="9">
        <text>9-hexadecanoyloxy-octadecanoate + H2O = 9-hydroxy-octadecanoate + hexadecanoate + H(+)</text>
        <dbReference type="Rhea" id="RHEA:52052"/>
        <dbReference type="ChEBI" id="CHEBI:7896"/>
        <dbReference type="ChEBI" id="CHEBI:15377"/>
        <dbReference type="ChEBI" id="CHEBI:15378"/>
        <dbReference type="ChEBI" id="CHEBI:83670"/>
        <dbReference type="ChEBI" id="CHEBI:136286"/>
    </reaction>
    <physiologicalReaction direction="left-to-right" evidence="9">
        <dbReference type="Rhea" id="RHEA:52053"/>
    </physiologicalReaction>
</comment>
<gene>
    <name evidence="18" type="primary">Aig1_1</name>
    <name evidence="18" type="ORF">GTO92_0008667</name>
</gene>
<keyword evidence="19" id="KW-1185">Reference proteome</keyword>
<keyword evidence="5 17" id="KW-1133">Transmembrane helix</keyword>
<comment type="catalytic activity">
    <reaction evidence="13">
        <text>9-octadecanoyloxy-octadecanoate + H2O = 9-hydroxy-octadecanoate + octadecanoate + H(+)</text>
        <dbReference type="Rhea" id="RHEA:52096"/>
        <dbReference type="ChEBI" id="CHEBI:15377"/>
        <dbReference type="ChEBI" id="CHEBI:15378"/>
        <dbReference type="ChEBI" id="CHEBI:25629"/>
        <dbReference type="ChEBI" id="CHEBI:136286"/>
        <dbReference type="ChEBI" id="CHEBI:136373"/>
    </reaction>
    <physiologicalReaction direction="left-to-right" evidence="13">
        <dbReference type="Rhea" id="RHEA:52097"/>
    </physiologicalReaction>
</comment>
<evidence type="ECO:0000256" key="11">
    <source>
        <dbReference type="ARBA" id="ARBA00048701"/>
    </source>
</evidence>
<comment type="catalytic activity">
    <reaction evidence="8">
        <text>13-octadecanoyloxy-octadecanoate + H2O = 13-hydroxy-octadecanoate + octadecanoate + H(+)</text>
        <dbReference type="Rhea" id="RHEA:52084"/>
        <dbReference type="ChEBI" id="CHEBI:15377"/>
        <dbReference type="ChEBI" id="CHEBI:15378"/>
        <dbReference type="ChEBI" id="CHEBI:25629"/>
        <dbReference type="ChEBI" id="CHEBI:136304"/>
        <dbReference type="ChEBI" id="CHEBI:136335"/>
    </reaction>
    <physiologicalReaction direction="left-to-right" evidence="8">
        <dbReference type="Rhea" id="RHEA:52085"/>
    </physiologicalReaction>
</comment>
<evidence type="ECO:0000256" key="13">
    <source>
        <dbReference type="ARBA" id="ARBA00049221"/>
    </source>
</evidence>
<proteinExistence type="inferred from homology"/>
<evidence type="ECO:0000256" key="1">
    <source>
        <dbReference type="ARBA" id="ARBA00000923"/>
    </source>
</evidence>
<protein>
    <submittedName>
        <fullName evidence="18">AIG1 protein</fullName>
    </submittedName>
</protein>
<evidence type="ECO:0000256" key="15">
    <source>
        <dbReference type="ARBA" id="ARBA00049322"/>
    </source>
</evidence>
<dbReference type="Pfam" id="PF04750">
    <property type="entry name" value="Far-17a_AIG1"/>
    <property type="match status" value="1"/>
</dbReference>
<evidence type="ECO:0000256" key="3">
    <source>
        <dbReference type="ARBA" id="ARBA00009300"/>
    </source>
</evidence>
<dbReference type="Proteomes" id="UP001166052">
    <property type="component" value="Unassembled WGS sequence"/>
</dbReference>
<comment type="catalytic activity">
    <reaction evidence="12">
        <text>9-(9Z-octadecenoyloxy)-octadecanoate + H2O = 9-hydroxy-octadecanoate + (9Z)-octadecenoate + H(+)</text>
        <dbReference type="Rhea" id="RHEA:52048"/>
        <dbReference type="ChEBI" id="CHEBI:15377"/>
        <dbReference type="ChEBI" id="CHEBI:15378"/>
        <dbReference type="ChEBI" id="CHEBI:30823"/>
        <dbReference type="ChEBI" id="CHEBI:136282"/>
        <dbReference type="ChEBI" id="CHEBI:136286"/>
    </reaction>
    <physiologicalReaction direction="left-to-right" evidence="12">
        <dbReference type="Rhea" id="RHEA:52049"/>
    </physiologicalReaction>
</comment>
<evidence type="ECO:0000256" key="7">
    <source>
        <dbReference type="ARBA" id="ARBA00047368"/>
    </source>
</evidence>
<sequence>MVLTPSLVRRLVILLTYFSILCAINMSAQQTYGGNRKFLTFINLVIQADFFAVCALTDLSDLLTKASENQEQERQLRKLIGLRDWMMAMLVGVFVVTKNQL</sequence>
<evidence type="ECO:0000256" key="6">
    <source>
        <dbReference type="ARBA" id="ARBA00023136"/>
    </source>
</evidence>
<keyword evidence="4 17" id="KW-0812">Transmembrane</keyword>
<evidence type="ECO:0000256" key="5">
    <source>
        <dbReference type="ARBA" id="ARBA00022989"/>
    </source>
</evidence>
<comment type="subcellular location">
    <subcellularLocation>
        <location evidence="2">Endomembrane system</location>
        <topology evidence="2">Multi-pass membrane protein</topology>
    </subcellularLocation>
</comment>
<comment type="similarity">
    <text evidence="3">Belongs to the AIG1 family.</text>
</comment>
<evidence type="ECO:0000256" key="8">
    <source>
        <dbReference type="ARBA" id="ARBA00047427"/>
    </source>
</evidence>
<keyword evidence="6 17" id="KW-0472">Membrane</keyword>
<dbReference type="PANTHER" id="PTHR10989:SF11">
    <property type="entry name" value="ANDROGEN-INDUCED GENE 1 PROTEIN"/>
    <property type="match status" value="1"/>
</dbReference>
<name>A0ABS2YSA5_POLSE</name>
<dbReference type="InterPro" id="IPR006838">
    <property type="entry name" value="ADTRP_AIG1"/>
</dbReference>
<accession>A0ABS2YSA5</accession>
<evidence type="ECO:0000256" key="14">
    <source>
        <dbReference type="ARBA" id="ARBA00049296"/>
    </source>
</evidence>
<comment type="catalytic activity">
    <reaction evidence="10">
        <text>12-octadecanoyloxy-octadecanoate + H2O = 12-hydroxyoctadecanoate + octadecanoate + H(+)</text>
        <dbReference type="Rhea" id="RHEA:52080"/>
        <dbReference type="ChEBI" id="CHEBI:15377"/>
        <dbReference type="ChEBI" id="CHEBI:15378"/>
        <dbReference type="ChEBI" id="CHEBI:25629"/>
        <dbReference type="ChEBI" id="CHEBI:84201"/>
        <dbReference type="ChEBI" id="CHEBI:136330"/>
    </reaction>
    <physiologicalReaction direction="left-to-right" evidence="10">
        <dbReference type="Rhea" id="RHEA:52081"/>
    </physiologicalReaction>
</comment>
<comment type="catalytic activity">
    <reaction evidence="14">
        <text>13-(9Z-octadecenoyloxy)-octadecanoate + H2O = 13-hydroxy-octadecanoate + (9Z)-octadecenoate + H(+)</text>
        <dbReference type="Rhea" id="RHEA:52064"/>
        <dbReference type="ChEBI" id="CHEBI:15377"/>
        <dbReference type="ChEBI" id="CHEBI:15378"/>
        <dbReference type="ChEBI" id="CHEBI:30823"/>
        <dbReference type="ChEBI" id="CHEBI:136303"/>
        <dbReference type="ChEBI" id="CHEBI:136304"/>
    </reaction>
    <physiologicalReaction direction="left-to-right" evidence="14">
        <dbReference type="Rhea" id="RHEA:52065"/>
    </physiologicalReaction>
</comment>
<comment type="catalytic activity">
    <reaction evidence="15">
        <text>13-(9Z-hexadecenoyloxy)-octadecanoate + H2O = 13-hydroxy-octadecanoate + (9Z)-hexadecenoate + H(+)</text>
        <dbReference type="Rhea" id="RHEA:52076"/>
        <dbReference type="ChEBI" id="CHEBI:15377"/>
        <dbReference type="ChEBI" id="CHEBI:15378"/>
        <dbReference type="ChEBI" id="CHEBI:32372"/>
        <dbReference type="ChEBI" id="CHEBI:136304"/>
        <dbReference type="ChEBI" id="CHEBI:136315"/>
    </reaction>
    <physiologicalReaction direction="left-to-right" evidence="15">
        <dbReference type="Rhea" id="RHEA:52077"/>
    </physiologicalReaction>
</comment>
<feature type="transmembrane region" description="Helical" evidence="17">
    <location>
        <begin position="7"/>
        <end position="26"/>
    </location>
</feature>
<feature type="non-terminal residue" evidence="18">
    <location>
        <position position="1"/>
    </location>
</feature>
<comment type="catalytic activity">
    <reaction evidence="11">
        <text>12-(9Z-octadecenoyloxy)-octadecanoate + H2O = 12-hydroxyoctadecanoate + (9Z)-octadecenoate + H(+)</text>
        <dbReference type="Rhea" id="RHEA:52060"/>
        <dbReference type="ChEBI" id="CHEBI:15377"/>
        <dbReference type="ChEBI" id="CHEBI:15378"/>
        <dbReference type="ChEBI" id="CHEBI:30823"/>
        <dbReference type="ChEBI" id="CHEBI:84201"/>
        <dbReference type="ChEBI" id="CHEBI:136302"/>
    </reaction>
    <physiologicalReaction direction="left-to-right" evidence="11">
        <dbReference type="Rhea" id="RHEA:52061"/>
    </physiologicalReaction>
</comment>
<evidence type="ECO:0000256" key="16">
    <source>
        <dbReference type="ARBA" id="ARBA00049428"/>
    </source>
</evidence>
<organism evidence="18 19">
    <name type="scientific">Polypterus senegalus</name>
    <name type="common">Senegal bichir</name>
    <dbReference type="NCBI Taxonomy" id="55291"/>
    <lineage>
        <taxon>Eukaryota</taxon>
        <taxon>Metazoa</taxon>
        <taxon>Chordata</taxon>
        <taxon>Craniata</taxon>
        <taxon>Vertebrata</taxon>
        <taxon>Euteleostomi</taxon>
        <taxon>Actinopterygii</taxon>
        <taxon>Polypteriformes</taxon>
        <taxon>Polypteridae</taxon>
        <taxon>Polypterus</taxon>
    </lineage>
</organism>
<evidence type="ECO:0000256" key="10">
    <source>
        <dbReference type="ARBA" id="ARBA00048680"/>
    </source>
</evidence>
<evidence type="ECO:0000313" key="19">
    <source>
        <dbReference type="Proteomes" id="UP001166052"/>
    </source>
</evidence>
<dbReference type="PANTHER" id="PTHR10989">
    <property type="entry name" value="ANDROGEN-INDUCED PROTEIN 1-RELATED"/>
    <property type="match status" value="1"/>
</dbReference>
<dbReference type="EMBL" id="JAAWVN010001661">
    <property type="protein sequence ID" value="MBN3289181.1"/>
    <property type="molecule type" value="Genomic_DNA"/>
</dbReference>
<comment type="catalytic activity">
    <reaction evidence="16">
        <text>12-(9Z-hexadecenoyloxy)-octadecanoate + H2O = 12-hydroxyoctadecanoate + (9Z)-hexadecenoate + H(+)</text>
        <dbReference type="Rhea" id="RHEA:52072"/>
        <dbReference type="ChEBI" id="CHEBI:15377"/>
        <dbReference type="ChEBI" id="CHEBI:15378"/>
        <dbReference type="ChEBI" id="CHEBI:32372"/>
        <dbReference type="ChEBI" id="CHEBI:84201"/>
        <dbReference type="ChEBI" id="CHEBI:136312"/>
    </reaction>
    <physiologicalReaction direction="left-to-right" evidence="16">
        <dbReference type="Rhea" id="RHEA:52073"/>
    </physiologicalReaction>
</comment>
<evidence type="ECO:0000256" key="4">
    <source>
        <dbReference type="ARBA" id="ARBA00022692"/>
    </source>
</evidence>
<evidence type="ECO:0000256" key="17">
    <source>
        <dbReference type="SAM" id="Phobius"/>
    </source>
</evidence>
<comment type="catalytic activity">
    <reaction evidence="1">
        <text>9-(9Z-hexadecenoyloxy)-octadecanoate + H2O = (9Z)-hexadecenoate + 9-hydroxy-octadecanoate + H(+)</text>
        <dbReference type="Rhea" id="RHEA:52068"/>
        <dbReference type="ChEBI" id="CHEBI:15377"/>
        <dbReference type="ChEBI" id="CHEBI:15378"/>
        <dbReference type="ChEBI" id="CHEBI:32372"/>
        <dbReference type="ChEBI" id="CHEBI:136286"/>
        <dbReference type="ChEBI" id="CHEBI:136309"/>
    </reaction>
    <physiologicalReaction direction="left-to-right" evidence="1">
        <dbReference type="Rhea" id="RHEA:52069"/>
    </physiologicalReaction>
</comment>
<evidence type="ECO:0000256" key="2">
    <source>
        <dbReference type="ARBA" id="ARBA00004127"/>
    </source>
</evidence>
<evidence type="ECO:0000256" key="9">
    <source>
        <dbReference type="ARBA" id="ARBA00047863"/>
    </source>
</evidence>
<evidence type="ECO:0000256" key="12">
    <source>
        <dbReference type="ARBA" id="ARBA00048800"/>
    </source>
</evidence>
<reference evidence="18" key="1">
    <citation type="journal article" date="2021" name="Cell">
        <title>Tracing the genetic footprints of vertebrate landing in non-teleost ray-finned fishes.</title>
        <authorList>
            <person name="Bi X."/>
            <person name="Wang K."/>
            <person name="Yang L."/>
            <person name="Pan H."/>
            <person name="Jiang H."/>
            <person name="Wei Q."/>
            <person name="Fang M."/>
            <person name="Yu H."/>
            <person name="Zhu C."/>
            <person name="Cai Y."/>
            <person name="He Y."/>
            <person name="Gan X."/>
            <person name="Zeng H."/>
            <person name="Yu D."/>
            <person name="Zhu Y."/>
            <person name="Jiang H."/>
            <person name="Qiu Q."/>
            <person name="Yang H."/>
            <person name="Zhang Y.E."/>
            <person name="Wang W."/>
            <person name="Zhu M."/>
            <person name="He S."/>
            <person name="Zhang G."/>
        </authorList>
    </citation>
    <scope>NUCLEOTIDE SEQUENCE</scope>
    <source>
        <strain evidence="18">Bchr_001</strain>
    </source>
</reference>
<evidence type="ECO:0000313" key="18">
    <source>
        <dbReference type="EMBL" id="MBN3289181.1"/>
    </source>
</evidence>
<feature type="non-terminal residue" evidence="18">
    <location>
        <position position="101"/>
    </location>
</feature>